<dbReference type="GO" id="GO:0004029">
    <property type="term" value="F:aldehyde dehydrogenase (NAD+) activity"/>
    <property type="evidence" value="ECO:0007669"/>
    <property type="project" value="TreeGrafter"/>
</dbReference>
<accession>A0A9D1ENQ1</accession>
<dbReference type="EMBL" id="DVIR01000037">
    <property type="protein sequence ID" value="HIS24566.1"/>
    <property type="molecule type" value="Genomic_DNA"/>
</dbReference>
<dbReference type="Proteomes" id="UP000823982">
    <property type="component" value="Unassembled WGS sequence"/>
</dbReference>
<dbReference type="Pfam" id="PF01370">
    <property type="entry name" value="Epimerase"/>
    <property type="match status" value="1"/>
</dbReference>
<dbReference type="PANTHER" id="PTHR48079:SF6">
    <property type="entry name" value="NAD(P)-BINDING DOMAIN-CONTAINING PROTEIN-RELATED"/>
    <property type="match status" value="1"/>
</dbReference>
<dbReference type="InterPro" id="IPR036291">
    <property type="entry name" value="NAD(P)-bd_dom_sf"/>
</dbReference>
<sequence length="343" mass="37065">MYNYSEYYVTGATGFLGSHVVKELIKCGEKVNALVLPNDKHRSELPDSVTVTAGDVTDIDSIYAWLKNAEHPCCLIHCAGIVSIATSPGPMLEKVNVGGAKNIIKACKEMSVDRLVYVSSVHAIPELKDGKTMTEVSSFSADKVDGAYAKSKAKATAAVLAAIKDGLNACIVHPSGIIGPNDSSCGNIAKMLIAYCKGKLPLSVKGGYDFVDVRDVAHGVVECCREGRAGECYILSGEFATVDEIIDEASRMAKVRKPLFNLPLKPVMLIAKLVEKMKRKSTTPFFTPYSIAVLGANANFSHVKATRELGYSPRPLKETVSDTVKWIKDKYIKHSKSSKDANN</sequence>
<evidence type="ECO:0000259" key="1">
    <source>
        <dbReference type="Pfam" id="PF01370"/>
    </source>
</evidence>
<reference evidence="2" key="1">
    <citation type="submission" date="2020-10" db="EMBL/GenBank/DDBJ databases">
        <authorList>
            <person name="Gilroy R."/>
        </authorList>
    </citation>
    <scope>NUCLEOTIDE SEQUENCE</scope>
    <source>
        <strain evidence="2">CHK157-1446</strain>
    </source>
</reference>
<dbReference type="GO" id="GO:0005737">
    <property type="term" value="C:cytoplasm"/>
    <property type="evidence" value="ECO:0007669"/>
    <property type="project" value="TreeGrafter"/>
</dbReference>
<evidence type="ECO:0000313" key="3">
    <source>
        <dbReference type="Proteomes" id="UP000823982"/>
    </source>
</evidence>
<dbReference type="InterPro" id="IPR051783">
    <property type="entry name" value="NAD(P)-dependent_oxidoreduct"/>
</dbReference>
<dbReference type="PANTHER" id="PTHR48079">
    <property type="entry name" value="PROTEIN YEEZ"/>
    <property type="match status" value="1"/>
</dbReference>
<comment type="caution">
    <text evidence="2">The sequence shown here is derived from an EMBL/GenBank/DDBJ whole genome shotgun (WGS) entry which is preliminary data.</text>
</comment>
<protein>
    <submittedName>
        <fullName evidence="2">NAD-dependent epimerase/dehydratase family protein</fullName>
    </submittedName>
</protein>
<dbReference type="AlphaFoldDB" id="A0A9D1ENQ1"/>
<feature type="domain" description="NAD-dependent epimerase/dehydratase" evidence="1">
    <location>
        <begin position="8"/>
        <end position="230"/>
    </location>
</feature>
<dbReference type="Gene3D" id="3.40.50.720">
    <property type="entry name" value="NAD(P)-binding Rossmann-like Domain"/>
    <property type="match status" value="1"/>
</dbReference>
<organism evidence="2 3">
    <name type="scientific">Candidatus Faeciplasma gallinarum</name>
    <dbReference type="NCBI Taxonomy" id="2840799"/>
    <lineage>
        <taxon>Bacteria</taxon>
        <taxon>Bacillati</taxon>
        <taxon>Bacillota</taxon>
        <taxon>Clostridia</taxon>
        <taxon>Eubacteriales</taxon>
        <taxon>Oscillospiraceae</taxon>
        <taxon>Oscillospiraceae incertae sedis</taxon>
        <taxon>Candidatus Faeciplasma</taxon>
    </lineage>
</organism>
<gene>
    <name evidence="2" type="ORF">IAD01_04095</name>
</gene>
<name>A0A9D1ENQ1_9FIRM</name>
<dbReference type="SUPFAM" id="SSF51735">
    <property type="entry name" value="NAD(P)-binding Rossmann-fold domains"/>
    <property type="match status" value="1"/>
</dbReference>
<proteinExistence type="predicted"/>
<dbReference type="InterPro" id="IPR001509">
    <property type="entry name" value="Epimerase_deHydtase"/>
</dbReference>
<evidence type="ECO:0000313" key="2">
    <source>
        <dbReference type="EMBL" id="HIS24566.1"/>
    </source>
</evidence>
<reference evidence="2" key="2">
    <citation type="journal article" date="2021" name="PeerJ">
        <title>Extensive microbial diversity within the chicken gut microbiome revealed by metagenomics and culture.</title>
        <authorList>
            <person name="Gilroy R."/>
            <person name="Ravi A."/>
            <person name="Getino M."/>
            <person name="Pursley I."/>
            <person name="Horton D.L."/>
            <person name="Alikhan N.F."/>
            <person name="Baker D."/>
            <person name="Gharbi K."/>
            <person name="Hall N."/>
            <person name="Watson M."/>
            <person name="Adriaenssens E.M."/>
            <person name="Foster-Nyarko E."/>
            <person name="Jarju S."/>
            <person name="Secka A."/>
            <person name="Antonio M."/>
            <person name="Oren A."/>
            <person name="Chaudhuri R.R."/>
            <person name="La Ragione R."/>
            <person name="Hildebrand F."/>
            <person name="Pallen M.J."/>
        </authorList>
    </citation>
    <scope>NUCLEOTIDE SEQUENCE</scope>
    <source>
        <strain evidence="2">CHK157-1446</strain>
    </source>
</reference>